<evidence type="ECO:0000313" key="2">
    <source>
        <dbReference type="Proteomes" id="UP000640274"/>
    </source>
</evidence>
<name>A0A934J7J8_9BACL</name>
<accession>A0A934J7J8</accession>
<dbReference type="AlphaFoldDB" id="A0A934J7J8"/>
<comment type="caution">
    <text evidence="1">The sequence shown here is derived from an EMBL/GenBank/DDBJ whole genome shotgun (WGS) entry which is preliminary data.</text>
</comment>
<sequence length="299" mass="33610">MKGVIRMSNMDMALKQAFHPLADEKNYIAERRGKAALLCGGRRKNTAAFCRSYAGAGTAHKGYGRCRRCAGASTGPRTEEGKATAAQNSRKHGIYSRVLSPAAREVYESQTDGEAISLLHDIKMHRANIVVYLADWRRKWDNYYQRKLREKYVKYRCMNPDCRHVCVKGELDGKPGYCPASRCHEKRVEVIERWTANRTESEAEAYADAQTRVWYSEGEGARSYYHAGSLEDRTLDRALNTLGRLIEKHARLKPDDSDDLLGQINSELRAASKGKIVVSWGGAAQHRVNPAETLDKGAK</sequence>
<protein>
    <submittedName>
        <fullName evidence="1">Uncharacterized protein</fullName>
    </submittedName>
</protein>
<gene>
    <name evidence="1" type="ORF">JFN88_10600</name>
</gene>
<keyword evidence="2" id="KW-1185">Reference proteome</keyword>
<dbReference type="RefSeq" id="WP_199019291.1">
    <property type="nucleotide sequence ID" value="NZ_JAELUP010000041.1"/>
</dbReference>
<proteinExistence type="predicted"/>
<reference evidence="1" key="1">
    <citation type="submission" date="2020-12" db="EMBL/GenBank/DDBJ databases">
        <authorList>
            <person name="Huq M.A."/>
        </authorList>
    </citation>
    <scope>NUCLEOTIDE SEQUENCE</scope>
    <source>
        <strain evidence="1">MAHUQ-46</strain>
    </source>
</reference>
<organism evidence="1 2">
    <name type="scientific">Paenibacillus roseus</name>
    <dbReference type="NCBI Taxonomy" id="2798579"/>
    <lineage>
        <taxon>Bacteria</taxon>
        <taxon>Bacillati</taxon>
        <taxon>Bacillota</taxon>
        <taxon>Bacilli</taxon>
        <taxon>Bacillales</taxon>
        <taxon>Paenibacillaceae</taxon>
        <taxon>Paenibacillus</taxon>
    </lineage>
</organism>
<dbReference type="EMBL" id="JAELUP010000041">
    <property type="protein sequence ID" value="MBJ6361738.1"/>
    <property type="molecule type" value="Genomic_DNA"/>
</dbReference>
<dbReference type="Proteomes" id="UP000640274">
    <property type="component" value="Unassembled WGS sequence"/>
</dbReference>
<evidence type="ECO:0000313" key="1">
    <source>
        <dbReference type="EMBL" id="MBJ6361738.1"/>
    </source>
</evidence>